<feature type="compositionally biased region" description="Acidic residues" evidence="1">
    <location>
        <begin position="57"/>
        <end position="70"/>
    </location>
</feature>
<feature type="signal peptide" evidence="2">
    <location>
        <begin position="1"/>
        <end position="24"/>
    </location>
</feature>
<keyword evidence="4" id="KW-1185">Reference proteome</keyword>
<feature type="compositionally biased region" description="Polar residues" evidence="1">
    <location>
        <begin position="34"/>
        <end position="45"/>
    </location>
</feature>
<sequence length="346" mass="39687">MKSSWMKIVTGLIVLLAMTGLVGCDDSSKDEGINESQNEGILQSDTPEDEHSAGERDGDDEKTEPDQEETEKERTKTNFFWKVDHRGNTVYMLGSVHVGDEAFYPMHEQIETAFERSQILAVEADIVNFNPLEAQKVIKEKAMYTDGTTLEDHLSPELYEDLQNRLKSYGIPIEMVKPFEPWYLVMLLEGLDMQQSGYNEQFGVDYYFLDRADGKEIIELEGMDFQLDMFDSFSEEVQVKLLELTVNREGDIKQETEQLLKLWKQGEEKDLAELIKSDGDGSKEYETYMNALLDERNVGMAKKIEGFLNDESQETYFVIVGAAHYPGENGIIHLLREKGYDVEKQF</sequence>
<evidence type="ECO:0000313" key="3">
    <source>
        <dbReference type="EMBL" id="TCT22631.1"/>
    </source>
</evidence>
<feature type="region of interest" description="Disordered" evidence="1">
    <location>
        <begin position="27"/>
        <end position="76"/>
    </location>
</feature>
<proteinExistence type="predicted"/>
<keyword evidence="2" id="KW-0732">Signal</keyword>
<dbReference type="AlphaFoldDB" id="A0A4R3N367"/>
<evidence type="ECO:0008006" key="5">
    <source>
        <dbReference type="Google" id="ProtNLM"/>
    </source>
</evidence>
<dbReference type="EMBL" id="SMAN01000008">
    <property type="protein sequence ID" value="TCT22631.1"/>
    <property type="molecule type" value="Genomic_DNA"/>
</dbReference>
<comment type="caution">
    <text evidence="3">The sequence shown here is derived from an EMBL/GenBank/DDBJ whole genome shotgun (WGS) entry which is preliminary data.</text>
</comment>
<feature type="chain" id="PRO_5038501179" description="TraB family protein" evidence="2">
    <location>
        <begin position="25"/>
        <end position="346"/>
    </location>
</feature>
<evidence type="ECO:0000256" key="2">
    <source>
        <dbReference type="SAM" id="SignalP"/>
    </source>
</evidence>
<dbReference type="InterPro" id="IPR047111">
    <property type="entry name" value="YbaP-like"/>
</dbReference>
<dbReference type="OrthoDB" id="357294at2"/>
<evidence type="ECO:0000256" key="1">
    <source>
        <dbReference type="SAM" id="MobiDB-lite"/>
    </source>
</evidence>
<dbReference type="CDD" id="cd14789">
    <property type="entry name" value="Tiki"/>
    <property type="match status" value="1"/>
</dbReference>
<dbReference type="Proteomes" id="UP000294650">
    <property type="component" value="Unassembled WGS sequence"/>
</dbReference>
<dbReference type="PANTHER" id="PTHR40590">
    <property type="entry name" value="CYTOPLASMIC PROTEIN-RELATED"/>
    <property type="match status" value="1"/>
</dbReference>
<protein>
    <recommendedName>
        <fullName evidence="5">TraB family protein</fullName>
    </recommendedName>
</protein>
<evidence type="ECO:0000313" key="4">
    <source>
        <dbReference type="Proteomes" id="UP000294650"/>
    </source>
</evidence>
<name>A0A4R3N367_9BACI</name>
<dbReference type="PROSITE" id="PS51257">
    <property type="entry name" value="PROKAR_LIPOPROTEIN"/>
    <property type="match status" value="1"/>
</dbReference>
<gene>
    <name evidence="3" type="ORF">EDD68_10851</name>
</gene>
<organism evidence="3 4">
    <name type="scientific">Melghiribacillus thermohalophilus</name>
    <dbReference type="NCBI Taxonomy" id="1324956"/>
    <lineage>
        <taxon>Bacteria</taxon>
        <taxon>Bacillati</taxon>
        <taxon>Bacillota</taxon>
        <taxon>Bacilli</taxon>
        <taxon>Bacillales</taxon>
        <taxon>Bacillaceae</taxon>
        <taxon>Melghiribacillus</taxon>
    </lineage>
</organism>
<reference evidence="3 4" key="1">
    <citation type="submission" date="2019-03" db="EMBL/GenBank/DDBJ databases">
        <title>Genomic Encyclopedia of Type Strains, Phase IV (KMG-IV): sequencing the most valuable type-strain genomes for metagenomic binning, comparative biology and taxonomic classification.</title>
        <authorList>
            <person name="Goeker M."/>
        </authorList>
    </citation>
    <scope>NUCLEOTIDE SEQUENCE [LARGE SCALE GENOMIC DNA]</scope>
    <source>
        <strain evidence="3 4">DSM 25894</strain>
    </source>
</reference>
<dbReference type="Pfam" id="PF01963">
    <property type="entry name" value="TraB_PrgY_gumN"/>
    <property type="match status" value="1"/>
</dbReference>
<dbReference type="PANTHER" id="PTHR40590:SF1">
    <property type="entry name" value="CYTOPLASMIC PROTEIN"/>
    <property type="match status" value="1"/>
</dbReference>
<dbReference type="InterPro" id="IPR002816">
    <property type="entry name" value="TraB/PrgY/GumN_fam"/>
</dbReference>
<accession>A0A4R3N367</accession>